<evidence type="ECO:0000313" key="5">
    <source>
        <dbReference type="Proteomes" id="UP000198937"/>
    </source>
</evidence>
<dbReference type="PANTHER" id="PTHR43685">
    <property type="entry name" value="GLYCOSYLTRANSFERASE"/>
    <property type="match status" value="1"/>
</dbReference>
<evidence type="ECO:0000256" key="1">
    <source>
        <dbReference type="ARBA" id="ARBA00022679"/>
    </source>
</evidence>
<evidence type="ECO:0000259" key="3">
    <source>
        <dbReference type="Pfam" id="PF02709"/>
    </source>
</evidence>
<dbReference type="STRING" id="683228.GA0070617_0250"/>
<dbReference type="RefSeq" id="WP_091432771.1">
    <property type="nucleotide sequence ID" value="NZ_BMMJ01000003.1"/>
</dbReference>
<dbReference type="EMBL" id="FMIA01000002">
    <property type="protein sequence ID" value="SCL46387.1"/>
    <property type="molecule type" value="Genomic_DNA"/>
</dbReference>
<feature type="domain" description="Glycosyltransferase 2-like" evidence="2">
    <location>
        <begin position="8"/>
        <end position="132"/>
    </location>
</feature>
<keyword evidence="4" id="KW-0328">Glycosyltransferase</keyword>
<name>A0A1C6TXA4_9ACTN</name>
<keyword evidence="5" id="KW-1185">Reference proteome</keyword>
<dbReference type="InterPro" id="IPR027791">
    <property type="entry name" value="Galactosyl_T_C"/>
</dbReference>
<dbReference type="OrthoDB" id="4120491at2"/>
<keyword evidence="1 4" id="KW-0808">Transferase</keyword>
<dbReference type="Proteomes" id="UP000198937">
    <property type="component" value="Unassembled WGS sequence"/>
</dbReference>
<dbReference type="GO" id="GO:0016757">
    <property type="term" value="F:glycosyltransferase activity"/>
    <property type="evidence" value="ECO:0007669"/>
    <property type="project" value="UniProtKB-KW"/>
</dbReference>
<sequence length="302" mass="33016">MAQSLTATVVVPTYNRAQLLGYTLAALTRQDLSADRFEVVVVDDGSSDDTAAVVEAYRDRLDLSYHFQPDDGYRVAAARNVGINAARNDVCVLLDSGVLPHSGCLRAHLDSHAADGPPQAVIGYVYGFNLDNEDAEAIRGLVDPTDADAAIKALAADGRWPDMREDFYRSHDDDIATLRAPWTVFWTCNVSVRTATLREVGAFDETFRSWGGEDVDLGIRLHLAGARFVVDRAAASLHYPHDKLFADNLTTLVPNYCYIAAKYDTPTVRLLPAIPTINPFNLDQVADHLDLPRCADVLGANP</sequence>
<dbReference type="Pfam" id="PF00535">
    <property type="entry name" value="Glycos_transf_2"/>
    <property type="match status" value="1"/>
</dbReference>
<reference evidence="4 5" key="1">
    <citation type="submission" date="2016-06" db="EMBL/GenBank/DDBJ databases">
        <authorList>
            <person name="Kjaerup R.B."/>
            <person name="Dalgaard T.S."/>
            <person name="Juul-Madsen H.R."/>
        </authorList>
    </citation>
    <scope>NUCLEOTIDE SEQUENCE [LARGE SCALE GENOMIC DNA]</scope>
    <source>
        <strain evidence="4 5">DSM 45577</strain>
    </source>
</reference>
<accession>A0A1C6TXA4</accession>
<dbReference type="InterPro" id="IPR029044">
    <property type="entry name" value="Nucleotide-diphossugar_trans"/>
</dbReference>
<dbReference type="Pfam" id="PF02709">
    <property type="entry name" value="Glyco_transf_7C"/>
    <property type="match status" value="1"/>
</dbReference>
<gene>
    <name evidence="4" type="ORF">GA0070617_0250</name>
</gene>
<dbReference type="InterPro" id="IPR050834">
    <property type="entry name" value="Glycosyltransf_2"/>
</dbReference>
<proteinExistence type="predicted"/>
<dbReference type="AlphaFoldDB" id="A0A1C6TXA4"/>
<evidence type="ECO:0000313" key="4">
    <source>
        <dbReference type="EMBL" id="SCL46387.1"/>
    </source>
</evidence>
<dbReference type="SUPFAM" id="SSF53448">
    <property type="entry name" value="Nucleotide-diphospho-sugar transferases"/>
    <property type="match status" value="1"/>
</dbReference>
<organism evidence="4 5">
    <name type="scientific">Micromonospora yangpuensis</name>
    <dbReference type="NCBI Taxonomy" id="683228"/>
    <lineage>
        <taxon>Bacteria</taxon>
        <taxon>Bacillati</taxon>
        <taxon>Actinomycetota</taxon>
        <taxon>Actinomycetes</taxon>
        <taxon>Micromonosporales</taxon>
        <taxon>Micromonosporaceae</taxon>
        <taxon>Micromonospora</taxon>
    </lineage>
</organism>
<feature type="domain" description="Galactosyltransferase C-terminal" evidence="3">
    <location>
        <begin position="179"/>
        <end position="228"/>
    </location>
</feature>
<protein>
    <submittedName>
        <fullName evidence="4">N-terminal domain of galactosyltransferase</fullName>
    </submittedName>
</protein>
<dbReference type="Gene3D" id="3.90.550.10">
    <property type="entry name" value="Spore Coat Polysaccharide Biosynthesis Protein SpsA, Chain A"/>
    <property type="match status" value="1"/>
</dbReference>
<dbReference type="PANTHER" id="PTHR43685:SF3">
    <property type="entry name" value="SLR2126 PROTEIN"/>
    <property type="match status" value="1"/>
</dbReference>
<evidence type="ECO:0000259" key="2">
    <source>
        <dbReference type="Pfam" id="PF00535"/>
    </source>
</evidence>
<dbReference type="InterPro" id="IPR001173">
    <property type="entry name" value="Glyco_trans_2-like"/>
</dbReference>